<dbReference type="AlphaFoldDB" id="A0AAD5QRG0"/>
<accession>A0AAD5QRG0</accession>
<organism evidence="1 2">
    <name type="scientific">Parelaphostrongylus tenuis</name>
    <name type="common">Meningeal worm</name>
    <dbReference type="NCBI Taxonomy" id="148309"/>
    <lineage>
        <taxon>Eukaryota</taxon>
        <taxon>Metazoa</taxon>
        <taxon>Ecdysozoa</taxon>
        <taxon>Nematoda</taxon>
        <taxon>Chromadorea</taxon>
        <taxon>Rhabditida</taxon>
        <taxon>Rhabditina</taxon>
        <taxon>Rhabditomorpha</taxon>
        <taxon>Strongyloidea</taxon>
        <taxon>Metastrongylidae</taxon>
        <taxon>Parelaphostrongylus</taxon>
    </lineage>
</organism>
<reference evidence="1" key="1">
    <citation type="submission" date="2021-06" db="EMBL/GenBank/DDBJ databases">
        <title>Parelaphostrongylus tenuis whole genome reference sequence.</title>
        <authorList>
            <person name="Garwood T.J."/>
            <person name="Larsen P.A."/>
            <person name="Fountain-Jones N.M."/>
            <person name="Garbe J.R."/>
            <person name="Macchietto M.G."/>
            <person name="Kania S.A."/>
            <person name="Gerhold R.W."/>
            <person name="Richards J.E."/>
            <person name="Wolf T.M."/>
        </authorList>
    </citation>
    <scope>NUCLEOTIDE SEQUENCE</scope>
    <source>
        <strain evidence="1">MNPRO001-30</strain>
        <tissue evidence="1">Meninges</tissue>
    </source>
</reference>
<keyword evidence="2" id="KW-1185">Reference proteome</keyword>
<comment type="caution">
    <text evidence="1">The sequence shown here is derived from an EMBL/GenBank/DDBJ whole genome shotgun (WGS) entry which is preliminary data.</text>
</comment>
<proteinExistence type="predicted"/>
<evidence type="ECO:0000313" key="2">
    <source>
        <dbReference type="Proteomes" id="UP001196413"/>
    </source>
</evidence>
<dbReference type="EMBL" id="JAHQIW010002751">
    <property type="protein sequence ID" value="KAJ1356246.1"/>
    <property type="molecule type" value="Genomic_DNA"/>
</dbReference>
<gene>
    <name evidence="1" type="ORF">KIN20_013921</name>
</gene>
<dbReference type="Proteomes" id="UP001196413">
    <property type="component" value="Unassembled WGS sequence"/>
</dbReference>
<sequence length="50" mass="5896">MDGDLVHKECIYEAFQRFDDISWQGNVYECETRSRQHKFSLVRGTSPVTD</sequence>
<evidence type="ECO:0000313" key="1">
    <source>
        <dbReference type="EMBL" id="KAJ1356246.1"/>
    </source>
</evidence>
<name>A0AAD5QRG0_PARTN</name>
<protein>
    <submittedName>
        <fullName evidence="1">Uncharacterized protein</fullName>
    </submittedName>
</protein>